<evidence type="ECO:0000256" key="6">
    <source>
        <dbReference type="ARBA" id="ARBA00022917"/>
    </source>
</evidence>
<evidence type="ECO:0000256" key="4">
    <source>
        <dbReference type="ARBA" id="ARBA00022741"/>
    </source>
</evidence>
<feature type="domain" description="Methionyl/Leucyl tRNA synthetase" evidence="9">
    <location>
        <begin position="8"/>
        <end position="103"/>
    </location>
</feature>
<proteinExistence type="inferred from homology"/>
<feature type="domain" description="Leucyl-tRNA synthetase editing" evidence="10">
    <location>
        <begin position="140"/>
        <end position="193"/>
    </location>
</feature>
<dbReference type="InterPro" id="IPR015413">
    <property type="entry name" value="Methionyl/Leucyl_tRNA_Synth"/>
</dbReference>
<evidence type="ECO:0000259" key="9">
    <source>
        <dbReference type="Pfam" id="PF09334"/>
    </source>
</evidence>
<sequence length="213" mass="24741">MCPLSILYAIKMGVHPKESTAQNIENIKRQIGEIAAIYDWDMEVNTTDPEFYKWTQWIFVQMFKKGLAYEKQMPINWCPSCKTGLANEEVVNGKCERCGADVTKKNLRQWMLKITENTDRLLGDLDKLDWPEKFKKMQAEWIGKNHGAEVDFKLEDRDEAITVYTTRPDTLHAATFMVLAPQHKLAAELATDETYHCPKKTMVYTPSLIWKFI</sequence>
<evidence type="ECO:0000256" key="5">
    <source>
        <dbReference type="ARBA" id="ARBA00022840"/>
    </source>
</evidence>
<keyword evidence="5 8" id="KW-0067">ATP-binding</keyword>
<dbReference type="PANTHER" id="PTHR43740:SF2">
    <property type="entry name" value="LEUCINE--TRNA LIGASE, MITOCHONDRIAL"/>
    <property type="match status" value="1"/>
</dbReference>
<dbReference type="EMBL" id="CACRSQ010000003">
    <property type="protein sequence ID" value="VYS98123.1"/>
    <property type="molecule type" value="Genomic_DNA"/>
</dbReference>
<dbReference type="Pfam" id="PF09334">
    <property type="entry name" value="tRNA-synt_1g"/>
    <property type="match status" value="1"/>
</dbReference>
<dbReference type="PRINTS" id="PR00985">
    <property type="entry name" value="TRNASYNTHLEU"/>
</dbReference>
<keyword evidence="3 8" id="KW-0436">Ligase</keyword>
<evidence type="ECO:0000256" key="2">
    <source>
        <dbReference type="ARBA" id="ARBA00013164"/>
    </source>
</evidence>
<dbReference type="EC" id="6.1.1.4" evidence="2"/>
<dbReference type="InterPro" id="IPR014729">
    <property type="entry name" value="Rossmann-like_a/b/a_fold"/>
</dbReference>
<evidence type="ECO:0000256" key="7">
    <source>
        <dbReference type="ARBA" id="ARBA00023146"/>
    </source>
</evidence>
<evidence type="ECO:0000256" key="3">
    <source>
        <dbReference type="ARBA" id="ARBA00022598"/>
    </source>
</evidence>
<keyword evidence="4 8" id="KW-0547">Nucleotide-binding</keyword>
<accession>A0A6N2SX38</accession>
<dbReference type="GO" id="GO:0002161">
    <property type="term" value="F:aminoacyl-tRNA deacylase activity"/>
    <property type="evidence" value="ECO:0007669"/>
    <property type="project" value="InterPro"/>
</dbReference>
<dbReference type="Gene3D" id="3.40.50.620">
    <property type="entry name" value="HUPs"/>
    <property type="match status" value="1"/>
</dbReference>
<name>A0A6N2SX38_9FIRM</name>
<gene>
    <name evidence="11" type="primary">leuS_2</name>
    <name evidence="11" type="ORF">ACLFYP115_01175</name>
</gene>
<dbReference type="SUPFAM" id="SSF50677">
    <property type="entry name" value="ValRS/IleRS/LeuRS editing domain"/>
    <property type="match status" value="1"/>
</dbReference>
<protein>
    <recommendedName>
        <fullName evidence="2">leucine--tRNA ligase</fullName>
        <ecNumber evidence="2">6.1.1.4</ecNumber>
    </recommendedName>
</protein>
<dbReference type="GO" id="GO:0005829">
    <property type="term" value="C:cytosol"/>
    <property type="evidence" value="ECO:0007669"/>
    <property type="project" value="TreeGrafter"/>
</dbReference>
<keyword evidence="7 8" id="KW-0030">Aminoacyl-tRNA synthetase</keyword>
<dbReference type="SUPFAM" id="SSF52374">
    <property type="entry name" value="Nucleotidylyl transferase"/>
    <property type="match status" value="1"/>
</dbReference>
<dbReference type="Pfam" id="PF13603">
    <property type="entry name" value="tRNA-synt_1_2"/>
    <property type="match status" value="1"/>
</dbReference>
<dbReference type="GO" id="GO:0006429">
    <property type="term" value="P:leucyl-tRNA aminoacylation"/>
    <property type="evidence" value="ECO:0007669"/>
    <property type="project" value="InterPro"/>
</dbReference>
<evidence type="ECO:0000259" key="10">
    <source>
        <dbReference type="Pfam" id="PF13603"/>
    </source>
</evidence>
<organism evidence="11">
    <name type="scientific">Anaerostipes caccae</name>
    <dbReference type="NCBI Taxonomy" id="105841"/>
    <lineage>
        <taxon>Bacteria</taxon>
        <taxon>Bacillati</taxon>
        <taxon>Bacillota</taxon>
        <taxon>Clostridia</taxon>
        <taxon>Lachnospirales</taxon>
        <taxon>Lachnospiraceae</taxon>
        <taxon>Anaerostipes</taxon>
    </lineage>
</organism>
<comment type="similarity">
    <text evidence="1 8">Belongs to the class-I aminoacyl-tRNA synthetase family.</text>
</comment>
<dbReference type="InterPro" id="IPR009008">
    <property type="entry name" value="Val/Leu/Ile-tRNA-synth_edit"/>
</dbReference>
<keyword evidence="6 8" id="KW-0648">Protein biosynthesis</keyword>
<dbReference type="PANTHER" id="PTHR43740">
    <property type="entry name" value="LEUCYL-TRNA SYNTHETASE"/>
    <property type="match status" value="1"/>
</dbReference>
<evidence type="ECO:0000256" key="8">
    <source>
        <dbReference type="RuleBase" id="RU363039"/>
    </source>
</evidence>
<evidence type="ECO:0000313" key="11">
    <source>
        <dbReference type="EMBL" id="VYS98123.1"/>
    </source>
</evidence>
<reference evidence="11" key="1">
    <citation type="submission" date="2019-11" db="EMBL/GenBank/DDBJ databases">
        <authorList>
            <person name="Feng L."/>
        </authorList>
    </citation>
    <scope>NUCLEOTIDE SEQUENCE</scope>
    <source>
        <strain evidence="11">AcaccaeLFYP115</strain>
    </source>
</reference>
<dbReference type="AlphaFoldDB" id="A0A6N2SX38"/>
<dbReference type="InterPro" id="IPR002302">
    <property type="entry name" value="Leu-tRNA-ligase"/>
</dbReference>
<dbReference type="GO" id="GO:0005524">
    <property type="term" value="F:ATP binding"/>
    <property type="evidence" value="ECO:0007669"/>
    <property type="project" value="UniProtKB-KW"/>
</dbReference>
<dbReference type="GO" id="GO:0004823">
    <property type="term" value="F:leucine-tRNA ligase activity"/>
    <property type="evidence" value="ECO:0007669"/>
    <property type="project" value="UniProtKB-EC"/>
</dbReference>
<evidence type="ECO:0000256" key="1">
    <source>
        <dbReference type="ARBA" id="ARBA00005594"/>
    </source>
</evidence>
<dbReference type="InterPro" id="IPR025709">
    <property type="entry name" value="Leu_tRNA-synth_edit"/>
</dbReference>